<evidence type="ECO:0000313" key="2">
    <source>
        <dbReference type="EMBL" id="SHK18893.1"/>
    </source>
</evidence>
<reference evidence="3" key="1">
    <citation type="submission" date="2016-11" db="EMBL/GenBank/DDBJ databases">
        <authorList>
            <person name="Varghese N."/>
            <person name="Submissions S."/>
        </authorList>
    </citation>
    <scope>NUCLEOTIDE SEQUENCE [LARGE SCALE GENOMIC DNA]</scope>
    <source>
        <strain evidence="3">DSM 10349</strain>
    </source>
</reference>
<sequence length="145" mass="17141">MQKSKEKTKHSIKTMCKVLNISEAGYYKWLKKQTKPYKYDELLAKIRQIRADNPDYGAYRIYLELKLYHDYKGSYYLILMLCKKHRLMLKKKHRPKGLTKADPAAQASENLIKQDFTASLPNQKWLGGYYRNSNCRRKTLCGSHT</sequence>
<dbReference type="Pfam" id="PF13276">
    <property type="entry name" value="HTH_21"/>
    <property type="match status" value="1"/>
</dbReference>
<feature type="domain" description="HTH-like" evidence="1">
    <location>
        <begin position="40"/>
        <end position="94"/>
    </location>
</feature>
<evidence type="ECO:0000313" key="3">
    <source>
        <dbReference type="Proteomes" id="UP000183997"/>
    </source>
</evidence>
<dbReference type="AlphaFoldDB" id="A0A1M6QFR1"/>
<dbReference type="STRING" id="1121421.SAMN02745123_01013"/>
<dbReference type="PANTHER" id="PTHR46889">
    <property type="entry name" value="TRANSPOSASE INSF FOR INSERTION SEQUENCE IS3B-RELATED"/>
    <property type="match status" value="1"/>
</dbReference>
<proteinExistence type="predicted"/>
<name>A0A1M6QFR1_9FIRM</name>
<dbReference type="InterPro" id="IPR050900">
    <property type="entry name" value="Transposase_IS3/IS150/IS904"/>
</dbReference>
<dbReference type="OrthoDB" id="9813957at2"/>
<dbReference type="EMBL" id="FRAR01000008">
    <property type="protein sequence ID" value="SHK18893.1"/>
    <property type="molecule type" value="Genomic_DNA"/>
</dbReference>
<accession>A0A1M6QFR1</accession>
<protein>
    <recommendedName>
        <fullName evidence="1">HTH-like domain-containing protein</fullName>
    </recommendedName>
</protein>
<evidence type="ECO:0000259" key="1">
    <source>
        <dbReference type="Pfam" id="PF13276"/>
    </source>
</evidence>
<gene>
    <name evidence="2" type="ORF">SAMN02745123_01013</name>
</gene>
<organism evidence="2 3">
    <name type="scientific">Desulforamulus aeronauticus DSM 10349</name>
    <dbReference type="NCBI Taxonomy" id="1121421"/>
    <lineage>
        <taxon>Bacteria</taxon>
        <taxon>Bacillati</taxon>
        <taxon>Bacillota</taxon>
        <taxon>Clostridia</taxon>
        <taxon>Eubacteriales</taxon>
        <taxon>Peptococcaceae</taxon>
        <taxon>Desulforamulus</taxon>
    </lineage>
</organism>
<dbReference type="Proteomes" id="UP000183997">
    <property type="component" value="Unassembled WGS sequence"/>
</dbReference>
<dbReference type="InterPro" id="IPR025948">
    <property type="entry name" value="HTH-like_dom"/>
</dbReference>
<dbReference type="RefSeq" id="WP_139257247.1">
    <property type="nucleotide sequence ID" value="NZ_FRAR01000008.1"/>
</dbReference>
<dbReference type="PANTHER" id="PTHR46889:SF4">
    <property type="entry name" value="TRANSPOSASE INSO FOR INSERTION SEQUENCE ELEMENT IS911B-RELATED"/>
    <property type="match status" value="1"/>
</dbReference>
<keyword evidence="3" id="KW-1185">Reference proteome</keyword>